<feature type="domain" description="Nucleoporin NSP1-like C-terminal" evidence="10">
    <location>
        <begin position="1"/>
        <end position="100"/>
    </location>
</feature>
<keyword evidence="7" id="KW-0906">Nuclear pore complex</keyword>
<dbReference type="Pfam" id="PF05064">
    <property type="entry name" value="Nsp1_C"/>
    <property type="match status" value="1"/>
</dbReference>
<dbReference type="STRING" id="188477.A0A3S1BIM6"/>
<dbReference type="PANTHER" id="PTHR12084:SF0">
    <property type="entry name" value="NUCLEAR PORE GLYCOPROTEIN P62"/>
    <property type="match status" value="1"/>
</dbReference>
<reference evidence="11 12" key="1">
    <citation type="submission" date="2019-01" db="EMBL/GenBank/DDBJ databases">
        <title>A draft genome assembly of the solar-powered sea slug Elysia chlorotica.</title>
        <authorList>
            <person name="Cai H."/>
            <person name="Li Q."/>
            <person name="Fang X."/>
            <person name="Li J."/>
            <person name="Curtis N.E."/>
            <person name="Altenburger A."/>
            <person name="Shibata T."/>
            <person name="Feng M."/>
            <person name="Maeda T."/>
            <person name="Schwartz J.A."/>
            <person name="Shigenobu S."/>
            <person name="Lundholm N."/>
            <person name="Nishiyama T."/>
            <person name="Yang H."/>
            <person name="Hasebe M."/>
            <person name="Li S."/>
            <person name="Pierce S.K."/>
            <person name="Wang J."/>
        </authorList>
    </citation>
    <scope>NUCLEOTIDE SEQUENCE [LARGE SCALE GENOMIC DNA]</scope>
    <source>
        <strain evidence="11">EC2010</strain>
        <tissue evidence="11">Whole organism of an adult</tissue>
    </source>
</reference>
<keyword evidence="3" id="KW-0813">Transport</keyword>
<dbReference type="GO" id="GO:0006606">
    <property type="term" value="P:protein import into nucleus"/>
    <property type="evidence" value="ECO:0007669"/>
    <property type="project" value="TreeGrafter"/>
</dbReference>
<dbReference type="GO" id="GO:0005543">
    <property type="term" value="F:phospholipid binding"/>
    <property type="evidence" value="ECO:0007669"/>
    <property type="project" value="TreeGrafter"/>
</dbReference>
<evidence type="ECO:0000256" key="8">
    <source>
        <dbReference type="ARBA" id="ARBA00023242"/>
    </source>
</evidence>
<dbReference type="GO" id="GO:0006405">
    <property type="term" value="P:RNA export from nucleus"/>
    <property type="evidence" value="ECO:0007669"/>
    <property type="project" value="TreeGrafter"/>
</dbReference>
<dbReference type="InterPro" id="IPR007758">
    <property type="entry name" value="Nucleoporin_NSP1_C"/>
</dbReference>
<evidence type="ECO:0000256" key="2">
    <source>
        <dbReference type="ARBA" id="ARBA00005911"/>
    </source>
</evidence>
<feature type="coiled-coil region" evidence="9">
    <location>
        <begin position="110"/>
        <end position="137"/>
    </location>
</feature>
<evidence type="ECO:0000256" key="7">
    <source>
        <dbReference type="ARBA" id="ARBA00023132"/>
    </source>
</evidence>
<evidence type="ECO:0000256" key="3">
    <source>
        <dbReference type="ARBA" id="ARBA00022448"/>
    </source>
</evidence>
<proteinExistence type="inferred from homology"/>
<dbReference type="FunFam" id="1.20.5.170:FF:000040">
    <property type="entry name" value="Nuclear pore glycoprotein p62"/>
    <property type="match status" value="1"/>
</dbReference>
<dbReference type="Proteomes" id="UP000271974">
    <property type="component" value="Unassembled WGS sequence"/>
</dbReference>
<accession>A0A3S1BIM6</accession>
<keyword evidence="6" id="KW-0811">Translocation</keyword>
<gene>
    <name evidence="11" type="ORF">EGW08_010608</name>
</gene>
<sequence>MTFRQLEETISKWTTELEEQERCFLDQATQVNAWDRIVMDNGDKIVQLNADVEQVKLDQQKLDHELDFVHSQQRELEELLVPLEKGLSELAPVTYQQHADVEREHTYMLAESLDAQLKRMSQDLKEIIERLNSTTAKPDENDPVQQITKILNAHVVSLMWVDRNSANLQRRVQDISKQMDLEKREQERNFRLAYS</sequence>
<evidence type="ECO:0000256" key="1">
    <source>
        <dbReference type="ARBA" id="ARBA00004567"/>
    </source>
</evidence>
<evidence type="ECO:0000256" key="9">
    <source>
        <dbReference type="SAM" id="Coils"/>
    </source>
</evidence>
<name>A0A3S1BIM6_ELYCH</name>
<comment type="similarity">
    <text evidence="2">Belongs to the nucleoporin NSP1/NUP62 family.</text>
</comment>
<keyword evidence="12" id="KW-1185">Reference proteome</keyword>
<keyword evidence="9" id="KW-0175">Coiled coil</keyword>
<evidence type="ECO:0000256" key="6">
    <source>
        <dbReference type="ARBA" id="ARBA00023010"/>
    </source>
</evidence>
<evidence type="ECO:0000313" key="12">
    <source>
        <dbReference type="Proteomes" id="UP000271974"/>
    </source>
</evidence>
<dbReference type="EMBL" id="RQTK01000326">
    <property type="protein sequence ID" value="RUS81645.1"/>
    <property type="molecule type" value="Genomic_DNA"/>
</dbReference>
<keyword evidence="5" id="KW-0653">Protein transport</keyword>
<dbReference type="GO" id="GO:0017056">
    <property type="term" value="F:structural constituent of nuclear pore"/>
    <property type="evidence" value="ECO:0007669"/>
    <property type="project" value="InterPro"/>
</dbReference>
<keyword evidence="4" id="KW-0509">mRNA transport</keyword>
<feature type="coiled-coil region" evidence="9">
    <location>
        <begin position="3"/>
        <end position="65"/>
    </location>
</feature>
<dbReference type="PANTHER" id="PTHR12084">
    <property type="entry name" value="NUCLEAR PORE GLYCOPROTEIN P62-RELATED"/>
    <property type="match status" value="1"/>
</dbReference>
<evidence type="ECO:0000259" key="10">
    <source>
        <dbReference type="Pfam" id="PF05064"/>
    </source>
</evidence>
<comment type="subcellular location">
    <subcellularLocation>
        <location evidence="1">Nucleus</location>
        <location evidence="1">Nuclear pore complex</location>
    </subcellularLocation>
</comment>
<evidence type="ECO:0000256" key="4">
    <source>
        <dbReference type="ARBA" id="ARBA00022816"/>
    </source>
</evidence>
<protein>
    <recommendedName>
        <fullName evidence="10">Nucleoporin NSP1-like C-terminal domain-containing protein</fullName>
    </recommendedName>
</protein>
<dbReference type="OrthoDB" id="344345at2759"/>
<evidence type="ECO:0000256" key="5">
    <source>
        <dbReference type="ARBA" id="ARBA00022927"/>
    </source>
</evidence>
<evidence type="ECO:0000313" key="11">
    <source>
        <dbReference type="EMBL" id="RUS81645.1"/>
    </source>
</evidence>
<organism evidence="11 12">
    <name type="scientific">Elysia chlorotica</name>
    <name type="common">Eastern emerald elysia</name>
    <name type="synonym">Sea slug</name>
    <dbReference type="NCBI Taxonomy" id="188477"/>
    <lineage>
        <taxon>Eukaryota</taxon>
        <taxon>Metazoa</taxon>
        <taxon>Spiralia</taxon>
        <taxon>Lophotrochozoa</taxon>
        <taxon>Mollusca</taxon>
        <taxon>Gastropoda</taxon>
        <taxon>Heterobranchia</taxon>
        <taxon>Euthyneura</taxon>
        <taxon>Panpulmonata</taxon>
        <taxon>Sacoglossa</taxon>
        <taxon>Placobranchoidea</taxon>
        <taxon>Plakobranchidae</taxon>
        <taxon>Elysia</taxon>
    </lineage>
</organism>
<comment type="caution">
    <text evidence="11">The sequence shown here is derived from an EMBL/GenBank/DDBJ whole genome shotgun (WGS) entry which is preliminary data.</text>
</comment>
<dbReference type="GO" id="GO:0051028">
    <property type="term" value="P:mRNA transport"/>
    <property type="evidence" value="ECO:0007669"/>
    <property type="project" value="UniProtKB-KW"/>
</dbReference>
<dbReference type="InterPro" id="IPR026010">
    <property type="entry name" value="NSP1/NUP62"/>
</dbReference>
<dbReference type="Gene3D" id="1.20.5.170">
    <property type="match status" value="1"/>
</dbReference>
<keyword evidence="8" id="KW-0539">Nucleus</keyword>
<dbReference type="AlphaFoldDB" id="A0A3S1BIM6"/>
<dbReference type="GO" id="GO:0044613">
    <property type="term" value="C:nuclear pore central transport channel"/>
    <property type="evidence" value="ECO:0007669"/>
    <property type="project" value="TreeGrafter"/>
</dbReference>